<comment type="caution">
    <text evidence="2">The sequence shown here is derived from an EMBL/GenBank/DDBJ whole genome shotgun (WGS) entry which is preliminary data.</text>
</comment>
<dbReference type="AlphaFoldDB" id="A0A9W7BCN1"/>
<organism evidence="2 3">
    <name type="scientific">Triparma verrucosa</name>
    <dbReference type="NCBI Taxonomy" id="1606542"/>
    <lineage>
        <taxon>Eukaryota</taxon>
        <taxon>Sar</taxon>
        <taxon>Stramenopiles</taxon>
        <taxon>Ochrophyta</taxon>
        <taxon>Bolidophyceae</taxon>
        <taxon>Parmales</taxon>
        <taxon>Triparmaceae</taxon>
        <taxon>Triparma</taxon>
    </lineage>
</organism>
<dbReference type="Proteomes" id="UP001165160">
    <property type="component" value="Unassembled WGS sequence"/>
</dbReference>
<name>A0A9W7BCN1_9STRA</name>
<sequence length="155" mass="17545">MSARKNGYNPAFPLIRPVVPTSKITSAHYAGVNAANIIWNELNPSFTGKRTSGSAADSRKYACFHKELHAKMAQTRNEAVSVFKIKERKERKAKEGEQYKLDLNQRNEKEAKKRRSAKGTGRGDIIQEIVEKSTILITTRNVLYPPKLFNARTVR</sequence>
<feature type="region of interest" description="Disordered" evidence="1">
    <location>
        <begin position="94"/>
        <end position="121"/>
    </location>
</feature>
<gene>
    <name evidence="2" type="ORF">TrVE_jg2377</name>
</gene>
<evidence type="ECO:0000256" key="1">
    <source>
        <dbReference type="SAM" id="MobiDB-lite"/>
    </source>
</evidence>
<dbReference type="EMBL" id="BRXX01000077">
    <property type="protein sequence ID" value="GMH87987.1"/>
    <property type="molecule type" value="Genomic_DNA"/>
</dbReference>
<proteinExistence type="predicted"/>
<reference evidence="3" key="1">
    <citation type="journal article" date="2023" name="Commun. Biol.">
        <title>Genome analysis of Parmales, the sister group of diatoms, reveals the evolutionary specialization of diatoms from phago-mixotrophs to photoautotrophs.</title>
        <authorList>
            <person name="Ban H."/>
            <person name="Sato S."/>
            <person name="Yoshikawa S."/>
            <person name="Yamada K."/>
            <person name="Nakamura Y."/>
            <person name="Ichinomiya M."/>
            <person name="Sato N."/>
            <person name="Blanc-Mathieu R."/>
            <person name="Endo H."/>
            <person name="Kuwata A."/>
            <person name="Ogata H."/>
        </authorList>
    </citation>
    <scope>NUCLEOTIDE SEQUENCE [LARGE SCALE GENOMIC DNA]</scope>
    <source>
        <strain evidence="3">NIES 3699</strain>
    </source>
</reference>
<keyword evidence="3" id="KW-1185">Reference proteome</keyword>
<protein>
    <submittedName>
        <fullName evidence="2">Uncharacterized protein</fullName>
    </submittedName>
</protein>
<feature type="compositionally biased region" description="Basic and acidic residues" evidence="1">
    <location>
        <begin position="94"/>
        <end position="111"/>
    </location>
</feature>
<evidence type="ECO:0000313" key="3">
    <source>
        <dbReference type="Proteomes" id="UP001165160"/>
    </source>
</evidence>
<accession>A0A9W7BCN1</accession>
<evidence type="ECO:0000313" key="2">
    <source>
        <dbReference type="EMBL" id="GMH87987.1"/>
    </source>
</evidence>